<dbReference type="STRING" id="6205.A0A0R3WZQ3"/>
<dbReference type="InterPro" id="IPR010919">
    <property type="entry name" value="SAND-like_dom_sf"/>
</dbReference>
<dbReference type="Pfam" id="PF08782">
    <property type="entry name" value="c-SKI_SMAD_bind"/>
    <property type="match status" value="1"/>
</dbReference>
<feature type="domain" description="RanBP2-type" evidence="7">
    <location>
        <begin position="1197"/>
        <end position="1228"/>
    </location>
</feature>
<dbReference type="GO" id="GO:0008270">
    <property type="term" value="F:zinc ion binding"/>
    <property type="evidence" value="ECO:0007669"/>
    <property type="project" value="UniProtKB-KW"/>
</dbReference>
<evidence type="ECO:0000313" key="10">
    <source>
        <dbReference type="WBParaSite" id="TTAC_0000629101-mRNA-1"/>
    </source>
</evidence>
<dbReference type="Pfam" id="PF02437">
    <property type="entry name" value="Ski_Sno_DHD"/>
    <property type="match status" value="1"/>
</dbReference>
<dbReference type="PANTHER" id="PTHR10005:SF26">
    <property type="entry name" value="CORL"/>
    <property type="match status" value="1"/>
</dbReference>
<dbReference type="WBParaSite" id="TTAC_0000629101-mRNA-1">
    <property type="protein sequence ID" value="TTAC_0000629101-mRNA-1"/>
    <property type="gene ID" value="TTAC_0000629101"/>
</dbReference>
<dbReference type="InterPro" id="IPR037000">
    <property type="entry name" value="Ski_DNA-bd_sf"/>
</dbReference>
<accession>A0A0R3WZQ3</accession>
<reference evidence="10" key="1">
    <citation type="submission" date="2016-04" db="UniProtKB">
        <authorList>
            <consortium name="WormBaseParasite"/>
        </authorList>
    </citation>
    <scope>IDENTIFICATION</scope>
</reference>
<keyword evidence="4" id="KW-0862">Zinc</keyword>
<feature type="compositionally biased region" description="Polar residues" evidence="6">
    <location>
        <begin position="784"/>
        <end position="802"/>
    </location>
</feature>
<dbReference type="SUPFAM" id="SSF90209">
    <property type="entry name" value="Ran binding protein zinc finger-like"/>
    <property type="match status" value="2"/>
</dbReference>
<feature type="domain" description="RanBP2-type" evidence="7">
    <location>
        <begin position="1103"/>
        <end position="1132"/>
    </location>
</feature>
<dbReference type="InterPro" id="IPR036443">
    <property type="entry name" value="Znf_RanBP2_sf"/>
</dbReference>
<dbReference type="PANTHER" id="PTHR10005">
    <property type="entry name" value="SKI ONCOGENE-RELATED"/>
    <property type="match status" value="1"/>
</dbReference>
<dbReference type="EMBL" id="UYWX01020297">
    <property type="protein sequence ID" value="VDM30462.1"/>
    <property type="molecule type" value="Genomic_DNA"/>
</dbReference>
<evidence type="ECO:0000256" key="4">
    <source>
        <dbReference type="ARBA" id="ARBA00022833"/>
    </source>
</evidence>
<dbReference type="InterPro" id="IPR014890">
    <property type="entry name" value="c-SKI_SMAD4-bd_dom"/>
</dbReference>
<proteinExistence type="inferred from homology"/>
<reference evidence="8 9" key="2">
    <citation type="submission" date="2018-11" db="EMBL/GenBank/DDBJ databases">
        <authorList>
            <consortium name="Pathogen Informatics"/>
        </authorList>
    </citation>
    <scope>NUCLEOTIDE SEQUENCE [LARGE SCALE GENOMIC DNA]</scope>
</reference>
<dbReference type="Proteomes" id="UP000274429">
    <property type="component" value="Unassembled WGS sequence"/>
</dbReference>
<name>A0A0R3WZQ3_HYDTA</name>
<dbReference type="InterPro" id="IPR023216">
    <property type="entry name" value="Tscrpt_reg_SKI_SnoN"/>
</dbReference>
<feature type="region of interest" description="Disordered" evidence="6">
    <location>
        <begin position="554"/>
        <end position="577"/>
    </location>
</feature>
<dbReference type="Pfam" id="PF00641">
    <property type="entry name" value="Zn_ribbon_RanBP"/>
    <property type="match status" value="2"/>
</dbReference>
<dbReference type="InterPro" id="IPR001876">
    <property type="entry name" value="Znf_RanBP2"/>
</dbReference>
<feature type="region of interest" description="Disordered" evidence="6">
    <location>
        <begin position="781"/>
        <end position="802"/>
    </location>
</feature>
<organism evidence="10">
    <name type="scientific">Hydatigena taeniaeformis</name>
    <name type="common">Feline tapeworm</name>
    <name type="synonym">Taenia taeniaeformis</name>
    <dbReference type="NCBI Taxonomy" id="6205"/>
    <lineage>
        <taxon>Eukaryota</taxon>
        <taxon>Metazoa</taxon>
        <taxon>Spiralia</taxon>
        <taxon>Lophotrochozoa</taxon>
        <taxon>Platyhelminthes</taxon>
        <taxon>Cestoda</taxon>
        <taxon>Eucestoda</taxon>
        <taxon>Cyclophyllidea</taxon>
        <taxon>Taeniidae</taxon>
        <taxon>Hydatigera</taxon>
    </lineage>
</organism>
<feature type="compositionally biased region" description="Polar residues" evidence="6">
    <location>
        <begin position="559"/>
        <end position="577"/>
    </location>
</feature>
<keyword evidence="9" id="KW-1185">Reference proteome</keyword>
<evidence type="ECO:0000313" key="9">
    <source>
        <dbReference type="Proteomes" id="UP000274429"/>
    </source>
</evidence>
<dbReference type="GO" id="GO:0005634">
    <property type="term" value="C:nucleus"/>
    <property type="evidence" value="ECO:0007669"/>
    <property type="project" value="TreeGrafter"/>
</dbReference>
<gene>
    <name evidence="8" type="ORF">TTAC_LOCUS6276</name>
</gene>
<dbReference type="GO" id="GO:0000122">
    <property type="term" value="P:negative regulation of transcription by RNA polymerase II"/>
    <property type="evidence" value="ECO:0007669"/>
    <property type="project" value="TreeGrafter"/>
</dbReference>
<protein>
    <submittedName>
        <fullName evidence="10">C-SKI_SMAD_bind domain-containing protein</fullName>
    </submittedName>
</protein>
<dbReference type="GO" id="GO:0000978">
    <property type="term" value="F:RNA polymerase II cis-regulatory region sequence-specific DNA binding"/>
    <property type="evidence" value="ECO:0007669"/>
    <property type="project" value="TreeGrafter"/>
</dbReference>
<dbReference type="InterPro" id="IPR009061">
    <property type="entry name" value="DNA-bd_dom_put_sf"/>
</dbReference>
<feature type="domain" description="RanBP2-type" evidence="7">
    <location>
        <begin position="1241"/>
        <end position="1270"/>
    </location>
</feature>
<dbReference type="Gene3D" id="3.10.260.20">
    <property type="entry name" value="Ski"/>
    <property type="match status" value="1"/>
</dbReference>
<evidence type="ECO:0000256" key="5">
    <source>
        <dbReference type="PROSITE-ProRule" id="PRU00322"/>
    </source>
</evidence>
<dbReference type="SUPFAM" id="SSF46955">
    <property type="entry name" value="Putative DNA-binding domain"/>
    <property type="match status" value="1"/>
</dbReference>
<evidence type="ECO:0000256" key="3">
    <source>
        <dbReference type="ARBA" id="ARBA00022771"/>
    </source>
</evidence>
<dbReference type="SMART" id="SM01046">
    <property type="entry name" value="c-SKI_SMAD_bind"/>
    <property type="match status" value="1"/>
</dbReference>
<dbReference type="PROSITE" id="PS01358">
    <property type="entry name" value="ZF_RANBP2_1"/>
    <property type="match status" value="6"/>
</dbReference>
<evidence type="ECO:0000259" key="7">
    <source>
        <dbReference type="PROSITE" id="PS50199"/>
    </source>
</evidence>
<evidence type="ECO:0000256" key="1">
    <source>
        <dbReference type="ARBA" id="ARBA00009513"/>
    </source>
</evidence>
<dbReference type="GO" id="GO:0000981">
    <property type="term" value="F:DNA-binding transcription factor activity, RNA polymerase II-specific"/>
    <property type="evidence" value="ECO:0007669"/>
    <property type="project" value="TreeGrafter"/>
</dbReference>
<evidence type="ECO:0000313" key="8">
    <source>
        <dbReference type="EMBL" id="VDM30462.1"/>
    </source>
</evidence>
<keyword evidence="3 5" id="KW-0863">Zinc-finger</keyword>
<dbReference type="GO" id="GO:0005737">
    <property type="term" value="C:cytoplasm"/>
    <property type="evidence" value="ECO:0007669"/>
    <property type="project" value="TreeGrafter"/>
</dbReference>
<dbReference type="SMART" id="SM00547">
    <property type="entry name" value="ZnF_RBZ"/>
    <property type="match status" value="6"/>
</dbReference>
<comment type="similarity">
    <text evidence="1">Belongs to the SKI family.</text>
</comment>
<dbReference type="GO" id="GO:0046332">
    <property type="term" value="F:SMAD binding"/>
    <property type="evidence" value="ECO:0007669"/>
    <property type="project" value="InterPro"/>
</dbReference>
<dbReference type="Gene3D" id="3.10.390.10">
    <property type="entry name" value="SAND domain-like"/>
    <property type="match status" value="1"/>
</dbReference>
<dbReference type="InterPro" id="IPR003380">
    <property type="entry name" value="SKI/SNO/DAC"/>
</dbReference>
<dbReference type="OrthoDB" id="3938623at2759"/>
<dbReference type="Gene3D" id="4.10.1060.10">
    <property type="entry name" value="Zinc finger, RanBP2-type"/>
    <property type="match status" value="5"/>
</dbReference>
<dbReference type="SUPFAM" id="SSF63763">
    <property type="entry name" value="SAND domain-like"/>
    <property type="match status" value="1"/>
</dbReference>
<dbReference type="GO" id="GO:0005667">
    <property type="term" value="C:transcription regulator complex"/>
    <property type="evidence" value="ECO:0007669"/>
    <property type="project" value="TreeGrafter"/>
</dbReference>
<sequence length="1605" mass="173732">MRESSGKEKMLSHSIHALLQPKGMEEPTLSIFHLFGEPLVCLLLNGEERLCLAQISSRLLRGYSYNEIHNRRVALGITCVQCSPRQLEMLRRVGAMPLSSRRCGTITKREAQRLVESFLQHLPAPPRLPENFVFEVEHHCGWGCSGLFVPTRYNSSRAKCVQCAFCHVFFSPNKFIFHCHSAAETGVQQQIVNYRHPDAANFNAWRRHLLLANPNPPDSLLFAWEDIKAMFNGGNRTKKVPLSLPLPTPFATTTTTTSTVATPVETVEEDPNESATFAACFAPPKRPTLLGVAPLIAPDVLMLKTHPNLPSLMGQHTSELSSYLWLSGTTSGEPMQSHCGSSGYSTSSGDVCGGACVNDSLSAWTAHLREYFEKVTQGIFLPPPPPPPPLPVPPLPPSPSMRLLHSECLKMSDRGSHELSDAQNGRSIRRRKSLLYRITDTITSFLPSLFESKDEAPSGNDNREVHYIESSAKRSRTSTVPDVSLRSVSSRLPRHLSISRLEGVQIPNVSSPVSVVVDVDLDAVDDRSEYSTGSRVSMSTSGVSSLFPRRHRNEHPFVKSQSRNYRSDSVGQGNSSNKNRGFIELWTDLEGCKQSTLNATHSAPKRMRMESTQSPLSSAFSSPFYRGRVAYGGASSLRCTPQSRNVFEHVAPLHYIMEDNEGESPNSSPSSSNAILSATAQRILQSLERHGSAIPSGSKVSSLVPIPFSPLSTPLRRSTTRYPSYMATYNRYKEFKRQFASQSPSPSVLPQFSVLRNRTEEHDSEAVTLEKGDTIGVTRPSAFEASSESSQTLKPTSIQSHGALTISERSKADMERHPSASYANFTKEGENIDEVGLQIPGTVSDACILAKPSTGAGLLSPNQQTKFVFSSPISLGSPMGSSAILPAVCEFAFSYPKPSFKRPAPVENSSFLPILMSPQQPMLAHPHPSKKVTALNFNLAFLAALPSDLDLWRCESCLMENSGRDGVCKSCHLPIPVPYTSKSNSIAATPDKPAFLVSSPSNGWECPTCMVKNKIEAPECVCCHTLKPSVKVVTDISKEKVTVAPTFNFGPPKSVSSTDTVCVAPTGDKGSLSGSAFNFGNPVTSTPNSPEVVKRASQSSLFSSKGWNCPTCLVKNDESLKDCPCCKTAKPMSNDSPASRVVGCGSISGFNFSNPNNVTPTAASFCFGNKSDQTTTPNFKFGDSAVHKNEVGVKFGNAGENKWECPSCMVKNSDVVGSCVCCQTNRPSLPLKSNPSVPNESDDKWVCSTCLAKNDASADLCLCCQTKKSKISNSVPAESEWTCVKCLAKNGVSVSKCVSCQAKNPEVYPHAGTQFGTSQHFSSPPVIVSTLKPSLNFGSQNSSAVSVSSFTTATSDTPSFSFSKPADVSNTPARVIEPSVTSIFSNLKNGGFNFGSSGGPSGFDFSAKKENVTPVVSATTSSFPSVSFNFGASPVTAPVFKFGEPKLSSGNTSGDTGSASESTVPMANDIYVTDSVMVRIHYLFDEVCVEFTNLMPLDRSGRGGVRGLQCQWIVWFAALKKHIGTLRGVYGMSEHMPACSVARNVERLLLAQVAWISVAESRTKCRLGIMNHAICHKQMMAICAAKHTSIDIDARIGPCLCLISW</sequence>
<dbReference type="GO" id="GO:0030514">
    <property type="term" value="P:negative regulation of BMP signaling pathway"/>
    <property type="evidence" value="ECO:0007669"/>
    <property type="project" value="TreeGrafter"/>
</dbReference>
<evidence type="ECO:0000256" key="2">
    <source>
        <dbReference type="ARBA" id="ARBA00022723"/>
    </source>
</evidence>
<keyword evidence="2" id="KW-0479">Metal-binding</keyword>
<evidence type="ECO:0000256" key="6">
    <source>
        <dbReference type="SAM" id="MobiDB-lite"/>
    </source>
</evidence>
<feature type="domain" description="RanBP2-type" evidence="7">
    <location>
        <begin position="1277"/>
        <end position="1306"/>
    </location>
</feature>
<dbReference type="PROSITE" id="PS50199">
    <property type="entry name" value="ZF_RANBP2_2"/>
    <property type="match status" value="5"/>
</dbReference>
<feature type="domain" description="RanBP2-type" evidence="7">
    <location>
        <begin position="1000"/>
        <end position="1029"/>
    </location>
</feature>